<dbReference type="EMBL" id="AWUE01002328">
    <property type="protein sequence ID" value="OMP14043.1"/>
    <property type="molecule type" value="Genomic_DNA"/>
</dbReference>
<keyword evidence="2" id="KW-1185">Reference proteome</keyword>
<organism evidence="1 2">
    <name type="scientific">Corchorus olitorius</name>
    <dbReference type="NCBI Taxonomy" id="93759"/>
    <lineage>
        <taxon>Eukaryota</taxon>
        <taxon>Viridiplantae</taxon>
        <taxon>Streptophyta</taxon>
        <taxon>Embryophyta</taxon>
        <taxon>Tracheophyta</taxon>
        <taxon>Spermatophyta</taxon>
        <taxon>Magnoliopsida</taxon>
        <taxon>eudicotyledons</taxon>
        <taxon>Gunneridae</taxon>
        <taxon>Pentapetalae</taxon>
        <taxon>rosids</taxon>
        <taxon>malvids</taxon>
        <taxon>Malvales</taxon>
        <taxon>Malvaceae</taxon>
        <taxon>Grewioideae</taxon>
        <taxon>Apeibeae</taxon>
        <taxon>Corchorus</taxon>
    </lineage>
</organism>
<feature type="non-terminal residue" evidence="1">
    <location>
        <position position="56"/>
    </location>
</feature>
<protein>
    <submittedName>
        <fullName evidence="1">Uncharacterized protein</fullName>
    </submittedName>
</protein>
<dbReference type="Proteomes" id="UP000187203">
    <property type="component" value="Unassembled WGS sequence"/>
</dbReference>
<dbReference type="AlphaFoldDB" id="A0A1R3L3V9"/>
<sequence>MVAIEPTPNGWNGLSRYYHTDTGWVEESPWKIPDLDEALHNIQHADNAKLDHTALL</sequence>
<evidence type="ECO:0000313" key="1">
    <source>
        <dbReference type="EMBL" id="OMP14043.1"/>
    </source>
</evidence>
<accession>A0A1R3L3V9</accession>
<evidence type="ECO:0000313" key="2">
    <source>
        <dbReference type="Proteomes" id="UP000187203"/>
    </source>
</evidence>
<proteinExistence type="predicted"/>
<comment type="caution">
    <text evidence="1">The sequence shown here is derived from an EMBL/GenBank/DDBJ whole genome shotgun (WGS) entry which is preliminary data.</text>
</comment>
<gene>
    <name evidence="1" type="ORF">COLO4_00378</name>
</gene>
<name>A0A1R3L3V9_9ROSI</name>
<reference evidence="2" key="1">
    <citation type="submission" date="2013-09" db="EMBL/GenBank/DDBJ databases">
        <title>Corchorus olitorius genome sequencing.</title>
        <authorList>
            <person name="Alam M."/>
            <person name="Haque M.S."/>
            <person name="Islam M.S."/>
            <person name="Emdad E.M."/>
            <person name="Islam M.M."/>
            <person name="Ahmed B."/>
            <person name="Halim A."/>
            <person name="Hossen Q.M.M."/>
            <person name="Hossain M.Z."/>
            <person name="Ahmed R."/>
            <person name="Khan M.M."/>
            <person name="Islam R."/>
            <person name="Rashid M.M."/>
            <person name="Khan S.A."/>
            <person name="Rahman M.S."/>
            <person name="Alam M."/>
            <person name="Yahiya A.S."/>
            <person name="Khan M.S."/>
            <person name="Azam M.S."/>
            <person name="Haque T."/>
            <person name="Lashkar M.Z.H."/>
            <person name="Akhand A.I."/>
            <person name="Morshed G."/>
            <person name="Roy S."/>
            <person name="Uddin K.S."/>
            <person name="Rabeya T."/>
            <person name="Hossain A.S."/>
            <person name="Chowdhury A."/>
            <person name="Snigdha A.R."/>
            <person name="Mortoza M.S."/>
            <person name="Matin S.A."/>
            <person name="Hoque S.M.E."/>
            <person name="Islam M.K."/>
            <person name="Roy D.K."/>
            <person name="Haider R."/>
            <person name="Moosa M.M."/>
            <person name="Elias S.M."/>
            <person name="Hasan A.M."/>
            <person name="Jahan S."/>
            <person name="Shafiuddin M."/>
            <person name="Mahmood N."/>
            <person name="Shommy N.S."/>
        </authorList>
    </citation>
    <scope>NUCLEOTIDE SEQUENCE [LARGE SCALE GENOMIC DNA]</scope>
    <source>
        <strain evidence="2">cv. O-4</strain>
    </source>
</reference>